<keyword evidence="1" id="KW-0645">Protease</keyword>
<accession>A0A1G7LN27</accession>
<dbReference type="Proteomes" id="UP000182427">
    <property type="component" value="Chromosome I"/>
</dbReference>
<dbReference type="EMBL" id="LT629690">
    <property type="protein sequence ID" value="SDF50791.1"/>
    <property type="molecule type" value="Genomic_DNA"/>
</dbReference>
<dbReference type="InterPro" id="IPR013784">
    <property type="entry name" value="Carb-bd-like_fold"/>
</dbReference>
<sequence length="356" mass="38199">MTRYGVPRQELLPILTVLYFMRLSLWLCGLTLLCAAPIGAVAQEAGQPASMLAKASLEGTIQDGDGALLPGARVEVLSGGVTAVAFADEDGVFHAYGVTPGTYRLHITAIGFFADTRSGEILPGEEKELDAIELRPEGKFATVTVTATEKEIATEQVNFEMKQRVLGIVPNFYVVYDANPEPLTKGQKFHLAWRSTLDPFTFATSAIVAGVEQSNNSFSGYGTGASGYAKRYGASFADGAISTFLGGAILPVVFHQDPRYRYQGTGSIMSRTRHAAASVIFCRNDQNKVVFNYSNIIGNFASAGISNLYYPASDRNGAGLTLQNAAIGTAFGVFGAIMQEFVVPKLTPHLQGRDKR</sequence>
<dbReference type="OrthoDB" id="115803at2"/>
<dbReference type="GO" id="GO:0030246">
    <property type="term" value="F:carbohydrate binding"/>
    <property type="evidence" value="ECO:0007669"/>
    <property type="project" value="InterPro"/>
</dbReference>
<dbReference type="Gene3D" id="2.60.40.1120">
    <property type="entry name" value="Carboxypeptidase-like, regulatory domain"/>
    <property type="match status" value="1"/>
</dbReference>
<reference evidence="1 2" key="1">
    <citation type="submission" date="2016-10" db="EMBL/GenBank/DDBJ databases">
        <authorList>
            <person name="de Groot N.N."/>
        </authorList>
    </citation>
    <scope>NUCLEOTIDE SEQUENCE [LARGE SCALE GENOMIC DNA]</scope>
    <source>
        <strain evidence="1 2">GAS232</strain>
    </source>
</reference>
<evidence type="ECO:0000313" key="2">
    <source>
        <dbReference type="Proteomes" id="UP000182427"/>
    </source>
</evidence>
<dbReference type="Pfam" id="PF13620">
    <property type="entry name" value="CarboxypepD_reg"/>
    <property type="match status" value="1"/>
</dbReference>
<proteinExistence type="predicted"/>
<dbReference type="RefSeq" id="WP_083345496.1">
    <property type="nucleotide sequence ID" value="NZ_LT629690.1"/>
</dbReference>
<evidence type="ECO:0000313" key="1">
    <source>
        <dbReference type="EMBL" id="SDF50791.1"/>
    </source>
</evidence>
<dbReference type="AlphaFoldDB" id="A0A1G7LN27"/>
<organism evidence="1 2">
    <name type="scientific">Terriglobus roseus</name>
    <dbReference type="NCBI Taxonomy" id="392734"/>
    <lineage>
        <taxon>Bacteria</taxon>
        <taxon>Pseudomonadati</taxon>
        <taxon>Acidobacteriota</taxon>
        <taxon>Terriglobia</taxon>
        <taxon>Terriglobales</taxon>
        <taxon>Acidobacteriaceae</taxon>
        <taxon>Terriglobus</taxon>
    </lineage>
</organism>
<protein>
    <submittedName>
        <fullName evidence="1">Carboxypeptidase regulatory-like domain-containing protein</fullName>
    </submittedName>
</protein>
<keyword evidence="2" id="KW-1185">Reference proteome</keyword>
<keyword evidence="1" id="KW-0121">Carboxypeptidase</keyword>
<keyword evidence="1" id="KW-0378">Hydrolase</keyword>
<dbReference type="SUPFAM" id="SSF49452">
    <property type="entry name" value="Starch-binding domain-like"/>
    <property type="match status" value="1"/>
</dbReference>
<name>A0A1G7LN27_9BACT</name>
<gene>
    <name evidence="1" type="ORF">SAMN05444167_2580</name>
</gene>
<dbReference type="GO" id="GO:0004180">
    <property type="term" value="F:carboxypeptidase activity"/>
    <property type="evidence" value="ECO:0007669"/>
    <property type="project" value="UniProtKB-KW"/>
</dbReference>